<dbReference type="Gene3D" id="2.40.160.10">
    <property type="entry name" value="Porin"/>
    <property type="match status" value="1"/>
</dbReference>
<comment type="caution">
    <text evidence="2">The sequence shown here is derived from an EMBL/GenBank/DDBJ whole genome shotgun (WGS) entry which is preliminary data.</text>
</comment>
<dbReference type="Proteomes" id="UP001171916">
    <property type="component" value="Unassembled WGS sequence"/>
</dbReference>
<feature type="chain" id="PRO_5045998374" description="Capsule assembly Wzi family protein" evidence="1">
    <location>
        <begin position="20"/>
        <end position="451"/>
    </location>
</feature>
<name>A0ABT7Y9V3_9BACT</name>
<dbReference type="RefSeq" id="WP_289998864.1">
    <property type="nucleotide sequence ID" value="NZ_JAUEPH010000002.1"/>
</dbReference>
<accession>A0ABT7Y9V3</accession>
<feature type="signal peptide" evidence="1">
    <location>
        <begin position="1"/>
        <end position="19"/>
    </location>
</feature>
<evidence type="ECO:0000313" key="3">
    <source>
        <dbReference type="Proteomes" id="UP001171916"/>
    </source>
</evidence>
<sequence length="451" mass="51483">MKRVLILLVWLVIFSQAWAQDVQKVKLSPDIHFRTFWMSTSYPSDFKDDYALGASLNLGGKAKYKGFEFHAGYRVFGNLVSSDIWKPDPVSGQGNRYETGLFDLLNPGDNYFGKLEIFNLKYEGKNWGGQIGRFGINTPWINPQDGRLSPTGVEGLTFWVKPESFNIQAWWINQMSIRGTSEWLHIGQSIGVYPKGRDISGKPSSYAGNTSSDYIFIIQVSKDFESGSNLGFTQTLVQNISNTFTLDYKTSWDSPKLNGKWIGALQAGYQHGISQGGNKDSEFRYKNPNDQNAYLSGSFGIQSQAWTHKMGLTYLDGNGRWLSPREWGKDPWMTFIPRERNEGFENVFATTWYSQYSFKNLPLSVYGHFGIHILPDIDDAAANKYNFPSYRQINLGIKYNPETFGRLNFHLLAMNKEALGNDPLEANQLYNKVGMWHINLMINYYLSKFKP</sequence>
<protein>
    <recommendedName>
        <fullName evidence="4">Capsule assembly Wzi family protein</fullName>
    </recommendedName>
</protein>
<keyword evidence="1" id="KW-0732">Signal</keyword>
<reference evidence="2" key="1">
    <citation type="submission" date="2023-06" db="EMBL/GenBank/DDBJ databases">
        <title>Robiginitalea aurantiacus sp. nov. and Algoriphagus sediminis sp. nov., isolated from coastal sediment.</title>
        <authorList>
            <person name="Zhou Z.Y."/>
            <person name="An J."/>
            <person name="Jia Y.W."/>
            <person name="Du Z.J."/>
        </authorList>
    </citation>
    <scope>NUCLEOTIDE SEQUENCE</scope>
    <source>
        <strain evidence="2">C2-7</strain>
    </source>
</reference>
<evidence type="ECO:0000256" key="1">
    <source>
        <dbReference type="SAM" id="SignalP"/>
    </source>
</evidence>
<gene>
    <name evidence="2" type="ORF">QVH07_04040</name>
</gene>
<dbReference type="EMBL" id="JAUEPH010000002">
    <property type="protein sequence ID" value="MDN3203300.1"/>
    <property type="molecule type" value="Genomic_DNA"/>
</dbReference>
<proteinExistence type="predicted"/>
<dbReference type="InterPro" id="IPR023614">
    <property type="entry name" value="Porin_dom_sf"/>
</dbReference>
<keyword evidence="3" id="KW-1185">Reference proteome</keyword>
<evidence type="ECO:0000313" key="2">
    <source>
        <dbReference type="EMBL" id="MDN3203300.1"/>
    </source>
</evidence>
<evidence type="ECO:0008006" key="4">
    <source>
        <dbReference type="Google" id="ProtNLM"/>
    </source>
</evidence>
<organism evidence="2 3">
    <name type="scientific">Algoriphagus sediminis</name>
    <dbReference type="NCBI Taxonomy" id="3057113"/>
    <lineage>
        <taxon>Bacteria</taxon>
        <taxon>Pseudomonadati</taxon>
        <taxon>Bacteroidota</taxon>
        <taxon>Cytophagia</taxon>
        <taxon>Cytophagales</taxon>
        <taxon>Cyclobacteriaceae</taxon>
        <taxon>Algoriphagus</taxon>
    </lineage>
</organism>